<dbReference type="Proteomes" id="UP001222325">
    <property type="component" value="Unassembled WGS sequence"/>
</dbReference>
<dbReference type="InterPro" id="IPR001810">
    <property type="entry name" value="F-box_dom"/>
</dbReference>
<sequence length="550" mass="59673">MGPAPTGPQASLPEDVLRSVVEDMSSGDILSLSLTSKHIRELLVPALYRTVHLRSSAACNSGLRMLALRPELCAHVRKLAVRPNYYLAWPVRDASADEEWVARTIMQLAPALRGLRTFDWDGTEMPPEGLWRTLRSMCPDLKEVLANVGHRPILPDSELFNFRALTTFSLSVRHGLGEHDLFPPHEQLPVRLWTMLEGCPTLAELTLASFSPAARLFDLTPLSSARWPQLASLTLGAFGYDHNFGLAGPPAGFDAFLAVHPALTHLRLAWSFQRWMSPADLPPLALPAGLIDFSGVAQQLGLGGGGALTTLDLMCEPLYEARAPALCTALRGLPALTALELWVHVPDPLASHAELWAALWGAAPGLEDLHFMCTTAFGRKPLAELARALRCLPRLRSFALTKGHRYADESMRASAVRVFKALALELTQVSVRWARAACRNHLKQQGTYERVAPRSAAAVSGDGTDSPTSPTSRGGVLGGGTRRRSMDDGKGGTEVGDGRGWKGREKDVVEAWERGLRAVGGAFERRYRFALALPSSAPSSSPSSSPSWTS</sequence>
<evidence type="ECO:0000313" key="4">
    <source>
        <dbReference type="Proteomes" id="UP001222325"/>
    </source>
</evidence>
<dbReference type="SUPFAM" id="SSF52047">
    <property type="entry name" value="RNI-like"/>
    <property type="match status" value="1"/>
</dbReference>
<dbReference type="EMBL" id="JARJCN010000072">
    <property type="protein sequence ID" value="KAJ7077537.1"/>
    <property type="molecule type" value="Genomic_DNA"/>
</dbReference>
<proteinExistence type="predicted"/>
<feature type="compositionally biased region" description="Basic and acidic residues" evidence="1">
    <location>
        <begin position="484"/>
        <end position="504"/>
    </location>
</feature>
<evidence type="ECO:0000313" key="3">
    <source>
        <dbReference type="EMBL" id="KAJ7077537.1"/>
    </source>
</evidence>
<keyword evidence="4" id="KW-1185">Reference proteome</keyword>
<comment type="caution">
    <text evidence="3">The sequence shown here is derived from an EMBL/GenBank/DDBJ whole genome shotgun (WGS) entry which is preliminary data.</text>
</comment>
<dbReference type="AlphaFoldDB" id="A0AAD6TTY5"/>
<feature type="domain" description="F-box" evidence="2">
    <location>
        <begin position="6"/>
        <end position="51"/>
    </location>
</feature>
<dbReference type="Pfam" id="PF00646">
    <property type="entry name" value="F-box"/>
    <property type="match status" value="1"/>
</dbReference>
<evidence type="ECO:0000259" key="2">
    <source>
        <dbReference type="PROSITE" id="PS50181"/>
    </source>
</evidence>
<organism evidence="3 4">
    <name type="scientific">Mycena belliarum</name>
    <dbReference type="NCBI Taxonomy" id="1033014"/>
    <lineage>
        <taxon>Eukaryota</taxon>
        <taxon>Fungi</taxon>
        <taxon>Dikarya</taxon>
        <taxon>Basidiomycota</taxon>
        <taxon>Agaricomycotina</taxon>
        <taxon>Agaricomycetes</taxon>
        <taxon>Agaricomycetidae</taxon>
        <taxon>Agaricales</taxon>
        <taxon>Marasmiineae</taxon>
        <taxon>Mycenaceae</taxon>
        <taxon>Mycena</taxon>
    </lineage>
</organism>
<protein>
    <recommendedName>
        <fullName evidence="2">F-box domain-containing protein</fullName>
    </recommendedName>
</protein>
<feature type="compositionally biased region" description="Polar residues" evidence="1">
    <location>
        <begin position="463"/>
        <end position="472"/>
    </location>
</feature>
<evidence type="ECO:0000256" key="1">
    <source>
        <dbReference type="SAM" id="MobiDB-lite"/>
    </source>
</evidence>
<accession>A0AAD6TTY5</accession>
<dbReference type="PROSITE" id="PS50181">
    <property type="entry name" value="FBOX"/>
    <property type="match status" value="1"/>
</dbReference>
<name>A0AAD6TTY5_9AGAR</name>
<gene>
    <name evidence="3" type="ORF">B0H15DRAFT_789607</name>
</gene>
<feature type="region of interest" description="Disordered" evidence="1">
    <location>
        <begin position="449"/>
        <end position="504"/>
    </location>
</feature>
<dbReference type="InterPro" id="IPR032675">
    <property type="entry name" value="LRR_dom_sf"/>
</dbReference>
<dbReference type="Gene3D" id="3.80.10.10">
    <property type="entry name" value="Ribonuclease Inhibitor"/>
    <property type="match status" value="1"/>
</dbReference>
<reference evidence="3" key="1">
    <citation type="submission" date="2023-03" db="EMBL/GenBank/DDBJ databases">
        <title>Massive genome expansion in bonnet fungi (Mycena s.s.) driven by repeated elements and novel gene families across ecological guilds.</title>
        <authorList>
            <consortium name="Lawrence Berkeley National Laboratory"/>
            <person name="Harder C.B."/>
            <person name="Miyauchi S."/>
            <person name="Viragh M."/>
            <person name="Kuo A."/>
            <person name="Thoen E."/>
            <person name="Andreopoulos B."/>
            <person name="Lu D."/>
            <person name="Skrede I."/>
            <person name="Drula E."/>
            <person name="Henrissat B."/>
            <person name="Morin E."/>
            <person name="Kohler A."/>
            <person name="Barry K."/>
            <person name="LaButti K."/>
            <person name="Morin E."/>
            <person name="Salamov A."/>
            <person name="Lipzen A."/>
            <person name="Mereny Z."/>
            <person name="Hegedus B."/>
            <person name="Baldrian P."/>
            <person name="Stursova M."/>
            <person name="Weitz H."/>
            <person name="Taylor A."/>
            <person name="Grigoriev I.V."/>
            <person name="Nagy L.G."/>
            <person name="Martin F."/>
            <person name="Kauserud H."/>
        </authorList>
    </citation>
    <scope>NUCLEOTIDE SEQUENCE</scope>
    <source>
        <strain evidence="3">CBHHK173m</strain>
    </source>
</reference>